<evidence type="ECO:0000259" key="10">
    <source>
        <dbReference type="Pfam" id="PF00675"/>
    </source>
</evidence>
<dbReference type="PANTHER" id="PTHR43690:SF18">
    <property type="entry name" value="INSULIN-DEGRADING ENZYME-RELATED"/>
    <property type="match status" value="1"/>
</dbReference>
<dbReference type="SUPFAM" id="SSF63411">
    <property type="entry name" value="LuxS/MPP-like metallohydrolase"/>
    <property type="match status" value="4"/>
</dbReference>
<feature type="compositionally biased region" description="Acidic residues" evidence="9">
    <location>
        <begin position="468"/>
        <end position="493"/>
    </location>
</feature>
<dbReference type="Pfam" id="PF05193">
    <property type="entry name" value="Peptidase_M16_C"/>
    <property type="match status" value="1"/>
</dbReference>
<evidence type="ECO:0000256" key="9">
    <source>
        <dbReference type="SAM" id="MobiDB-lite"/>
    </source>
</evidence>
<evidence type="ECO:0000256" key="5">
    <source>
        <dbReference type="ARBA" id="ARBA00022801"/>
    </source>
</evidence>
<comment type="caution">
    <text evidence="14">The sequence shown here is derived from an EMBL/GenBank/DDBJ whole genome shotgun (WGS) entry which is preliminary data.</text>
</comment>
<gene>
    <name evidence="14" type="ORF">ABL78_6612</name>
</gene>
<feature type="region of interest" description="Disordered" evidence="9">
    <location>
        <begin position="443"/>
        <end position="495"/>
    </location>
</feature>
<dbReference type="Proteomes" id="UP000038009">
    <property type="component" value="Unassembled WGS sequence"/>
</dbReference>
<proteinExistence type="inferred from homology"/>
<evidence type="ECO:0000256" key="4">
    <source>
        <dbReference type="ARBA" id="ARBA00022723"/>
    </source>
</evidence>
<feature type="domain" description="Peptidase M16 middle/third" evidence="12">
    <location>
        <begin position="512"/>
        <end position="731"/>
    </location>
</feature>
<keyword evidence="4" id="KW-0479">Metal-binding</keyword>
<comment type="similarity">
    <text evidence="2 8">Belongs to the peptidase M16 family.</text>
</comment>
<accession>A0A0N0P423</accession>
<evidence type="ECO:0000259" key="13">
    <source>
        <dbReference type="Pfam" id="PF22456"/>
    </source>
</evidence>
<dbReference type="Gene3D" id="3.30.830.10">
    <property type="entry name" value="Metalloenzyme, LuxS/M16 peptidase-like"/>
    <property type="match status" value="4"/>
</dbReference>
<sequence>MSHIAHRIITPAVLRTKYSGYILSNGVKCVIVQDPNATMPAAAMSIHAGQLNDPKELPGLAHFCEHMLFMGTDKFPAEDEFDSFVTKASGYANAYTADTNTVYYFRVSDGGLEGALERFVEFFAAPRFNPSAVSREVNAVHSEDEKNHNNDYWRLDELIRGFYNPKHPRSRYGNGNHTTLRDEPQEKGLDVREALKAFHARHYLAEGATIAVVSTRPPEEVLRLIEGPLSHMKRGTIPSFSFLGAEETLFISAALGSWTNLRTVRKMRELRLMWTMRSPSSKWRSTPSAYIAHLLGHECDTSVLGVLKKRNWATNMVAGPHRIDDDFEIFDVSFTLTPCGFQHMLEVVDLLYQGIGQAIADGVNKDVYAQMKAEERLFFESRDAGAAEEHCVSLAENANATDLEHCWIGGEVILEDDFEATLAYARQLTPHNSAVVLQWGEMPGDADAGAEGEEADEGSAEDSKSDEECGSVEEGEEESEEDGEEQDAGDGEGGEASAETLFASLPAFAQERVAKETRFHKAKYITVEIPAEVLARWHAATEGPYPPELALPAMNPFLSTDFTIFPTTGAAPNVEEAASLHAKTYIRKDAGRHSTFKTALRCNVLSPVAYASPLNRLYTRVMHGILSNAIAETTYYATLASLGNEIIFAPTGLGLAVEGPSQKLYEFFFAVVRQMLSAEVLLGTPESFSTYLEAGLRKIKNVAMAQPYHVVMQVRQKAVHRVNYLFSEMLACAPEATYSGYRAFVLQYLESGLLLECFVAGNVVSAEEVRNVFVDPLEALLSELRIPVPAKESLPRERDTYGPRCLTLGAEGEVVSRFDVLSMPPFNDADPNVVVTMDIPIGESTPQVAAVSMTAVKLISSLFFNVLRTREGLGYIVFSQLSRTYATEHVMFAVQSALPDVDCVYLLSRIVAFLAAVESQLDIVCTEKGLQTVRAGLIASLEKMPDSVEDDAVRLQGEYLDLCQFERRRLIIAALQNIRIDDVKDFFRRFILNGRTDSRALVLCINNTRTAATDVLAAPGARRVTLPAMRANKETPEASPAAAADEVTISPPTFEDQVTCVEITSFASPTEYQHGLPMFKSTTY</sequence>
<feature type="domain" description="Peptidase M16 N-terminal" evidence="10">
    <location>
        <begin position="30"/>
        <end position="165"/>
    </location>
</feature>
<keyword evidence="14" id="KW-0808">Transferase</keyword>
<dbReference type="PANTHER" id="PTHR43690">
    <property type="entry name" value="NARDILYSIN"/>
    <property type="match status" value="1"/>
</dbReference>
<dbReference type="OMA" id="WIFDEMK"/>
<dbReference type="GO" id="GO:0043171">
    <property type="term" value="P:peptide catabolic process"/>
    <property type="evidence" value="ECO:0007669"/>
    <property type="project" value="TreeGrafter"/>
</dbReference>
<evidence type="ECO:0000259" key="11">
    <source>
        <dbReference type="Pfam" id="PF05193"/>
    </source>
</evidence>
<dbReference type="InterPro" id="IPR011249">
    <property type="entry name" value="Metalloenz_LuxS/M16"/>
</dbReference>
<dbReference type="AlphaFoldDB" id="A0A0N0P423"/>
<dbReference type="InterPro" id="IPR050626">
    <property type="entry name" value="Peptidase_M16"/>
</dbReference>
<name>A0A0N0P423_LEPSE</name>
<keyword evidence="3" id="KW-0645">Protease</keyword>
<dbReference type="InterPro" id="IPR032632">
    <property type="entry name" value="Peptidase_M16_M"/>
</dbReference>
<dbReference type="Pfam" id="PF16187">
    <property type="entry name" value="Peptidase_M16_M"/>
    <property type="match status" value="1"/>
</dbReference>
<dbReference type="OrthoDB" id="952271at2759"/>
<dbReference type="InterPro" id="IPR011765">
    <property type="entry name" value="Pept_M16_N"/>
</dbReference>
<dbReference type="GO" id="GO:0005739">
    <property type="term" value="C:mitochondrion"/>
    <property type="evidence" value="ECO:0007669"/>
    <property type="project" value="TreeGrafter"/>
</dbReference>
<keyword evidence="14" id="KW-0328">Glycosyltransferase</keyword>
<dbReference type="PROSITE" id="PS00143">
    <property type="entry name" value="INSULINASE"/>
    <property type="match status" value="1"/>
</dbReference>
<dbReference type="GO" id="GO:0005829">
    <property type="term" value="C:cytosol"/>
    <property type="evidence" value="ECO:0007669"/>
    <property type="project" value="TreeGrafter"/>
</dbReference>
<feature type="domain" description="Coenzyme PQQ synthesis protein F-like C-terminal lobe" evidence="13">
    <location>
        <begin position="857"/>
        <end position="954"/>
    </location>
</feature>
<dbReference type="Pfam" id="PF22456">
    <property type="entry name" value="PqqF-like_C_4"/>
    <property type="match status" value="1"/>
</dbReference>
<evidence type="ECO:0000313" key="14">
    <source>
        <dbReference type="EMBL" id="KPI84327.1"/>
    </source>
</evidence>
<keyword evidence="5" id="KW-0378">Hydrolase</keyword>
<dbReference type="InterPro" id="IPR007863">
    <property type="entry name" value="Peptidase_M16_C"/>
</dbReference>
<reference evidence="14 15" key="1">
    <citation type="journal article" date="2015" name="PLoS Pathog.">
        <title>Leptomonas seymouri: Adaptations to the Dixenous Life Cycle Analyzed by Genome Sequencing, Transcriptome Profiling and Co-infection with Leishmania donovani.</title>
        <authorList>
            <person name="Kraeva N."/>
            <person name="Butenko A."/>
            <person name="Hlavacova J."/>
            <person name="Kostygov A."/>
            <person name="Myskova J."/>
            <person name="Grybchuk D."/>
            <person name="Lestinova T."/>
            <person name="Votypka J."/>
            <person name="Volf P."/>
            <person name="Opperdoes F."/>
            <person name="Flegontov P."/>
            <person name="Lukes J."/>
            <person name="Yurchenko V."/>
        </authorList>
    </citation>
    <scope>NUCLEOTIDE SEQUENCE [LARGE SCALE GENOMIC DNA]</scope>
    <source>
        <strain evidence="14 15">ATCC 30220</strain>
    </source>
</reference>
<keyword evidence="6" id="KW-0862">Zinc</keyword>
<comment type="cofactor">
    <cofactor evidence="1">
        <name>Zn(2+)</name>
        <dbReference type="ChEBI" id="CHEBI:29105"/>
    </cofactor>
</comment>
<keyword evidence="7" id="KW-0482">Metalloprotease</keyword>
<feature type="domain" description="Peptidase M16 C-terminal" evidence="11">
    <location>
        <begin position="192"/>
        <end position="373"/>
    </location>
</feature>
<evidence type="ECO:0000256" key="7">
    <source>
        <dbReference type="ARBA" id="ARBA00023049"/>
    </source>
</evidence>
<dbReference type="InterPro" id="IPR001431">
    <property type="entry name" value="Pept_M16_Zn_BS"/>
</dbReference>
<evidence type="ECO:0000259" key="12">
    <source>
        <dbReference type="Pfam" id="PF16187"/>
    </source>
</evidence>
<dbReference type="FunFam" id="3.30.830.10:FF:000012">
    <property type="entry name" value="Protease 3"/>
    <property type="match status" value="1"/>
</dbReference>
<keyword evidence="15" id="KW-1185">Reference proteome</keyword>
<dbReference type="EMBL" id="LJSK01000268">
    <property type="protein sequence ID" value="KPI84327.1"/>
    <property type="molecule type" value="Genomic_DNA"/>
</dbReference>
<evidence type="ECO:0000256" key="6">
    <source>
        <dbReference type="ARBA" id="ARBA00022833"/>
    </source>
</evidence>
<feature type="compositionally biased region" description="Acidic residues" evidence="9">
    <location>
        <begin position="448"/>
        <end position="460"/>
    </location>
</feature>
<dbReference type="Pfam" id="PF00675">
    <property type="entry name" value="Peptidase_M16"/>
    <property type="match status" value="1"/>
</dbReference>
<evidence type="ECO:0000256" key="1">
    <source>
        <dbReference type="ARBA" id="ARBA00001947"/>
    </source>
</evidence>
<organism evidence="14 15">
    <name type="scientific">Leptomonas seymouri</name>
    <dbReference type="NCBI Taxonomy" id="5684"/>
    <lineage>
        <taxon>Eukaryota</taxon>
        <taxon>Discoba</taxon>
        <taxon>Euglenozoa</taxon>
        <taxon>Kinetoplastea</taxon>
        <taxon>Metakinetoplastina</taxon>
        <taxon>Trypanosomatida</taxon>
        <taxon>Trypanosomatidae</taxon>
        <taxon>Leishmaniinae</taxon>
        <taxon>Leptomonas</taxon>
    </lineage>
</organism>
<dbReference type="GO" id="GO:0016757">
    <property type="term" value="F:glycosyltransferase activity"/>
    <property type="evidence" value="ECO:0007669"/>
    <property type="project" value="UniProtKB-KW"/>
</dbReference>
<evidence type="ECO:0000256" key="8">
    <source>
        <dbReference type="RuleBase" id="RU004447"/>
    </source>
</evidence>
<dbReference type="InterPro" id="IPR054734">
    <property type="entry name" value="PqqF-like_C_4"/>
</dbReference>
<dbReference type="VEuPathDB" id="TriTrypDB:Lsey_0268_0030"/>
<evidence type="ECO:0000313" key="15">
    <source>
        <dbReference type="Proteomes" id="UP000038009"/>
    </source>
</evidence>
<dbReference type="GO" id="GO:0046872">
    <property type="term" value="F:metal ion binding"/>
    <property type="evidence" value="ECO:0007669"/>
    <property type="project" value="UniProtKB-KW"/>
</dbReference>
<dbReference type="GO" id="GO:0004222">
    <property type="term" value="F:metalloendopeptidase activity"/>
    <property type="evidence" value="ECO:0007669"/>
    <property type="project" value="InterPro"/>
</dbReference>
<protein>
    <submittedName>
        <fullName evidence="14">Phosphoglycan beta 1 3 galactosyltransferase 5 (SCG5)</fullName>
    </submittedName>
</protein>
<evidence type="ECO:0000256" key="3">
    <source>
        <dbReference type="ARBA" id="ARBA00022670"/>
    </source>
</evidence>
<dbReference type="GO" id="GO:0051603">
    <property type="term" value="P:proteolysis involved in protein catabolic process"/>
    <property type="evidence" value="ECO:0007669"/>
    <property type="project" value="TreeGrafter"/>
</dbReference>
<evidence type="ECO:0000256" key="2">
    <source>
        <dbReference type="ARBA" id="ARBA00007261"/>
    </source>
</evidence>